<proteinExistence type="predicted"/>
<dbReference type="AlphaFoldDB" id="A0A978U962"/>
<accession>A0A978U962</accession>
<sequence length="289" mass="32614">MGYQFSIEYKAGTENLAADTLSRRHKNHSLQVHVAVFVGRYDFLDDLRKENLECADLKMLHKQLLDGALDSDLAVTCYPLPKLSHASRPLLMPIAILAGRISHIQGKPQKQVLVQWSHSSLKDATWEELHAFSQLYNVSDLEDKVVFKGDGMPIKDKSYVNSLNIILKSQSFPLWLLLAQMVKLLLNVVLKRMEQGSPIDHSHPCGMLNMSFCSLVAMHATVMGVRRWDLLGLAAMRIVTLISIQSALPFGDERKKTLKKKFKIKYIPAAITSGFSDWMVNKEVVEIIT</sequence>
<reference evidence="1" key="1">
    <citation type="journal article" date="2021" name="Front. Plant Sci.">
        <title>Chromosome-Scale Genome Assembly for Chinese Sour Jujube and Insights Into Its Genome Evolution and Domestication Signature.</title>
        <authorList>
            <person name="Shen L.-Y."/>
            <person name="Luo H."/>
            <person name="Wang X.-L."/>
            <person name="Wang X.-M."/>
            <person name="Qiu X.-J."/>
            <person name="Liu H."/>
            <person name="Zhou S.-S."/>
            <person name="Jia K.-H."/>
            <person name="Nie S."/>
            <person name="Bao Y.-T."/>
            <person name="Zhang R.-G."/>
            <person name="Yun Q.-Z."/>
            <person name="Chai Y.-H."/>
            <person name="Lu J.-Y."/>
            <person name="Li Y."/>
            <person name="Zhao S.-W."/>
            <person name="Mao J.-F."/>
            <person name="Jia S.-G."/>
            <person name="Mao Y.-M."/>
        </authorList>
    </citation>
    <scope>NUCLEOTIDE SEQUENCE</scope>
    <source>
        <strain evidence="1">AT0</strain>
        <tissue evidence="1">Leaf</tissue>
    </source>
</reference>
<dbReference type="EMBL" id="JAEACU010000221">
    <property type="protein sequence ID" value="KAH7511071.1"/>
    <property type="molecule type" value="Genomic_DNA"/>
</dbReference>
<dbReference type="Proteomes" id="UP000813462">
    <property type="component" value="Unassembled WGS sequence"/>
</dbReference>
<evidence type="ECO:0000313" key="2">
    <source>
        <dbReference type="Proteomes" id="UP000813462"/>
    </source>
</evidence>
<comment type="caution">
    <text evidence="1">The sequence shown here is derived from an EMBL/GenBank/DDBJ whole genome shotgun (WGS) entry which is preliminary data.</text>
</comment>
<gene>
    <name evidence="1" type="ORF">FEM48_ZijujUnG0052400</name>
</gene>
<evidence type="ECO:0008006" key="3">
    <source>
        <dbReference type="Google" id="ProtNLM"/>
    </source>
</evidence>
<organism evidence="1 2">
    <name type="scientific">Ziziphus jujuba var. spinosa</name>
    <dbReference type="NCBI Taxonomy" id="714518"/>
    <lineage>
        <taxon>Eukaryota</taxon>
        <taxon>Viridiplantae</taxon>
        <taxon>Streptophyta</taxon>
        <taxon>Embryophyta</taxon>
        <taxon>Tracheophyta</taxon>
        <taxon>Spermatophyta</taxon>
        <taxon>Magnoliopsida</taxon>
        <taxon>eudicotyledons</taxon>
        <taxon>Gunneridae</taxon>
        <taxon>Pentapetalae</taxon>
        <taxon>rosids</taxon>
        <taxon>fabids</taxon>
        <taxon>Rosales</taxon>
        <taxon>Rhamnaceae</taxon>
        <taxon>Paliureae</taxon>
        <taxon>Ziziphus</taxon>
    </lineage>
</organism>
<name>A0A978U962_ZIZJJ</name>
<protein>
    <recommendedName>
        <fullName evidence="3">Reverse transcriptase RNase H-like domain-containing protein</fullName>
    </recommendedName>
</protein>
<evidence type="ECO:0000313" key="1">
    <source>
        <dbReference type="EMBL" id="KAH7511071.1"/>
    </source>
</evidence>